<protein>
    <recommendedName>
        <fullName evidence="3">SUEL-type lectin domain-containing protein</fullName>
    </recommendedName>
</protein>
<reference evidence="4" key="1">
    <citation type="submission" date="2018-11" db="EMBL/GenBank/DDBJ databases">
        <authorList>
            <person name="Alioto T."/>
            <person name="Alioto T."/>
        </authorList>
    </citation>
    <scope>NUCLEOTIDE SEQUENCE</scope>
</reference>
<evidence type="ECO:0000313" key="4">
    <source>
        <dbReference type="EMBL" id="VDI65269.1"/>
    </source>
</evidence>
<feature type="transmembrane region" description="Helical" evidence="1">
    <location>
        <begin position="116"/>
        <end position="137"/>
    </location>
</feature>
<sequence length="505" mass="56367">MKLLFFISFIINCIPVLQGLKMEICYGKSEEIVCTGNKTIDILAIHYGRFNGNQCDLISDKKCNGSVDASKIIDSYCQNKKSCTVNNNKEESIIESGDCDEDSKPNAEITYECKELPYILVGVVLCVVIVIVSAVLVRRRLQNKLKESAEVEYRKQTTTEVNSSDTIDSGKGESHYDEISIRDEESIKTEYNHLKFRASVKTNCGTYNNADIGTYDHAEGVARGVDLNSYTYNHNDSNTYNNSGLNKTRVCFDTRKVVSCVENQFIDIIRVHYGRFLSNDCLDSPTIYKKCDGSANVSIAIKEICQGKNKCTFNNIAAGVLPVGNCTSNTSKPYAEIYYDCKGNVTEDIVNPPTDNRPQVLQKLPYILVGVVVCVVIVIVSAVFVRRRLKNKEQAEVAYRKQTSTEVINSDTIDSGKGESHYDEISIRDEESIKTEYNHLKFRASVKTNCGTYNNADIGTYDHAEGVVRGAVDLNSYTYNHNDISTYNTTGIQISADGTEYSNHC</sequence>
<feature type="signal peptide" evidence="2">
    <location>
        <begin position="1"/>
        <end position="19"/>
    </location>
</feature>
<gene>
    <name evidence="4" type="ORF">MGAL_10B006895</name>
</gene>
<keyword evidence="1" id="KW-1133">Transmembrane helix</keyword>
<dbReference type="CDD" id="cd22823">
    <property type="entry name" value="Gal_Rha_Lectin"/>
    <property type="match status" value="2"/>
</dbReference>
<dbReference type="OrthoDB" id="6126027at2759"/>
<keyword evidence="2" id="KW-0732">Signal</keyword>
<proteinExistence type="predicted"/>
<dbReference type="AlphaFoldDB" id="A0A8B6GKS0"/>
<accession>A0A8B6GKS0</accession>
<keyword evidence="5" id="KW-1185">Reference proteome</keyword>
<feature type="chain" id="PRO_5032667808" description="SUEL-type lectin domain-containing protein" evidence="2">
    <location>
        <begin position="20"/>
        <end position="505"/>
    </location>
</feature>
<dbReference type="PANTHER" id="PTHR46780">
    <property type="entry name" value="PROTEIN EVA-1"/>
    <property type="match status" value="1"/>
</dbReference>
<evidence type="ECO:0000313" key="5">
    <source>
        <dbReference type="Proteomes" id="UP000596742"/>
    </source>
</evidence>
<name>A0A8B6GKS0_MYTGA</name>
<organism evidence="4 5">
    <name type="scientific">Mytilus galloprovincialis</name>
    <name type="common">Mediterranean mussel</name>
    <dbReference type="NCBI Taxonomy" id="29158"/>
    <lineage>
        <taxon>Eukaryota</taxon>
        <taxon>Metazoa</taxon>
        <taxon>Spiralia</taxon>
        <taxon>Lophotrochozoa</taxon>
        <taxon>Mollusca</taxon>
        <taxon>Bivalvia</taxon>
        <taxon>Autobranchia</taxon>
        <taxon>Pteriomorphia</taxon>
        <taxon>Mytilida</taxon>
        <taxon>Mytiloidea</taxon>
        <taxon>Mytilidae</taxon>
        <taxon>Mytilinae</taxon>
        <taxon>Mytilus</taxon>
    </lineage>
</organism>
<feature type="transmembrane region" description="Helical" evidence="1">
    <location>
        <begin position="366"/>
        <end position="385"/>
    </location>
</feature>
<dbReference type="Proteomes" id="UP000596742">
    <property type="component" value="Unassembled WGS sequence"/>
</dbReference>
<keyword evidence="1" id="KW-0472">Membrane</keyword>
<dbReference type="Pfam" id="PF02140">
    <property type="entry name" value="SUEL_Lectin"/>
    <property type="match status" value="1"/>
</dbReference>
<dbReference type="GO" id="GO:0030246">
    <property type="term" value="F:carbohydrate binding"/>
    <property type="evidence" value="ECO:0007669"/>
    <property type="project" value="InterPro"/>
</dbReference>
<comment type="caution">
    <text evidence="4">The sequence shown here is derived from an EMBL/GenBank/DDBJ whole genome shotgun (WGS) entry which is preliminary data.</text>
</comment>
<dbReference type="InterPro" id="IPR043159">
    <property type="entry name" value="Lectin_gal-bd_sf"/>
</dbReference>
<keyword evidence="1" id="KW-0812">Transmembrane</keyword>
<dbReference type="Gene3D" id="2.60.120.740">
    <property type="match status" value="2"/>
</dbReference>
<evidence type="ECO:0000259" key="3">
    <source>
        <dbReference type="Pfam" id="PF02140"/>
    </source>
</evidence>
<dbReference type="EMBL" id="UYJE01008594">
    <property type="protein sequence ID" value="VDI65269.1"/>
    <property type="molecule type" value="Genomic_DNA"/>
</dbReference>
<evidence type="ECO:0000256" key="1">
    <source>
        <dbReference type="SAM" id="Phobius"/>
    </source>
</evidence>
<dbReference type="InterPro" id="IPR000922">
    <property type="entry name" value="Lectin_gal-bd_dom"/>
</dbReference>
<evidence type="ECO:0000256" key="2">
    <source>
        <dbReference type="SAM" id="SignalP"/>
    </source>
</evidence>
<feature type="domain" description="SUEL-type lectin" evidence="3">
    <location>
        <begin position="33"/>
        <end position="113"/>
    </location>
</feature>